<dbReference type="Proteomes" id="UP000030130">
    <property type="component" value="Unassembled WGS sequence"/>
</dbReference>
<feature type="region of interest" description="Disordered" evidence="1">
    <location>
        <begin position="96"/>
        <end position="117"/>
    </location>
</feature>
<name>A0A0A2F1N5_9PORP</name>
<gene>
    <name evidence="2" type="ORF">HR08_07685</name>
</gene>
<evidence type="ECO:0000313" key="3">
    <source>
        <dbReference type="Proteomes" id="UP000030130"/>
    </source>
</evidence>
<accession>A0A0A2F1N5</accession>
<reference evidence="2 3" key="1">
    <citation type="submission" date="2014-08" db="EMBL/GenBank/DDBJ databases">
        <title>Porphyromonas gulae strain:COT-052_OH1451 Genome sequencing.</title>
        <authorList>
            <person name="Wallis C."/>
            <person name="Deusch O."/>
            <person name="O'Flynn C."/>
            <person name="Davis I."/>
            <person name="Jospin G."/>
            <person name="Darling A.E."/>
            <person name="Coil D.A."/>
            <person name="Alexiev A."/>
            <person name="Horsfall A."/>
            <person name="Kirkwood N."/>
            <person name="Harris S."/>
            <person name="Eisen J.A."/>
        </authorList>
    </citation>
    <scope>NUCLEOTIDE SEQUENCE [LARGE SCALE GENOMIC DNA]</scope>
    <source>
        <strain evidence="3">COT-052 OH1451</strain>
    </source>
</reference>
<sequence>MGAGIGAKITGMRFDMLFCHLLSRFCEKIIWQWQKFFPQMAEKYRLISDYVHSAIQGKATLTIVRYPRQENIPDALISRQILKETHLPMDLSLFKSRKSNPTGIVHSEETGTSETLS</sequence>
<protein>
    <submittedName>
        <fullName evidence="2">Uncharacterized protein</fullName>
    </submittedName>
</protein>
<evidence type="ECO:0000313" key="2">
    <source>
        <dbReference type="EMBL" id="KGN84931.1"/>
    </source>
</evidence>
<proteinExistence type="predicted"/>
<evidence type="ECO:0000256" key="1">
    <source>
        <dbReference type="SAM" id="MobiDB-lite"/>
    </source>
</evidence>
<organism evidence="2 3">
    <name type="scientific">Porphyromonas gulae</name>
    <dbReference type="NCBI Taxonomy" id="111105"/>
    <lineage>
        <taxon>Bacteria</taxon>
        <taxon>Pseudomonadati</taxon>
        <taxon>Bacteroidota</taxon>
        <taxon>Bacteroidia</taxon>
        <taxon>Bacteroidales</taxon>
        <taxon>Porphyromonadaceae</taxon>
        <taxon>Porphyromonas</taxon>
    </lineage>
</organism>
<comment type="caution">
    <text evidence="2">The sequence shown here is derived from an EMBL/GenBank/DDBJ whole genome shotgun (WGS) entry which is preliminary data.</text>
</comment>
<dbReference type="EMBL" id="JRAI01000063">
    <property type="protein sequence ID" value="KGN84931.1"/>
    <property type="molecule type" value="Genomic_DNA"/>
</dbReference>
<dbReference type="AlphaFoldDB" id="A0A0A2F1N5"/>